<evidence type="ECO:0000313" key="10">
    <source>
        <dbReference type="EMBL" id="KAB1638186.1"/>
    </source>
</evidence>
<protein>
    <submittedName>
        <fullName evidence="10">Purine permease</fullName>
    </submittedName>
</protein>
<dbReference type="PROSITE" id="PS01116">
    <property type="entry name" value="XANTH_URACIL_PERMASE"/>
    <property type="match status" value="1"/>
</dbReference>
<dbReference type="NCBIfam" id="TIGR00801">
    <property type="entry name" value="ncs2"/>
    <property type="match status" value="1"/>
</dbReference>
<feature type="transmembrane region" description="Helical" evidence="9">
    <location>
        <begin position="73"/>
        <end position="94"/>
    </location>
</feature>
<evidence type="ECO:0000256" key="9">
    <source>
        <dbReference type="SAM" id="Phobius"/>
    </source>
</evidence>
<evidence type="ECO:0000256" key="2">
    <source>
        <dbReference type="ARBA" id="ARBA00008821"/>
    </source>
</evidence>
<dbReference type="InterPro" id="IPR017588">
    <property type="entry name" value="UacT-like"/>
</dbReference>
<gene>
    <name evidence="10" type="ORF">F8O03_07215</name>
</gene>
<dbReference type="NCBIfam" id="NF037981">
    <property type="entry name" value="NCS2_1"/>
    <property type="match status" value="1"/>
</dbReference>
<dbReference type="EMBL" id="WBJX01000002">
    <property type="protein sequence ID" value="KAB1638186.1"/>
    <property type="molecule type" value="Genomic_DNA"/>
</dbReference>
<feature type="transmembrane region" description="Helical" evidence="9">
    <location>
        <begin position="255"/>
        <end position="277"/>
    </location>
</feature>
<evidence type="ECO:0000256" key="8">
    <source>
        <dbReference type="SAM" id="MobiDB-lite"/>
    </source>
</evidence>
<evidence type="ECO:0000256" key="1">
    <source>
        <dbReference type="ARBA" id="ARBA00004651"/>
    </source>
</evidence>
<feature type="region of interest" description="Disordered" evidence="8">
    <location>
        <begin position="481"/>
        <end position="511"/>
    </location>
</feature>
<feature type="transmembrane region" description="Helical" evidence="9">
    <location>
        <begin position="369"/>
        <end position="389"/>
    </location>
</feature>
<dbReference type="Pfam" id="PF00860">
    <property type="entry name" value="Xan_ur_permease"/>
    <property type="match status" value="1"/>
</dbReference>
<feature type="transmembrane region" description="Helical" evidence="9">
    <location>
        <begin position="340"/>
        <end position="363"/>
    </location>
</feature>
<keyword evidence="3" id="KW-0813">Transport</keyword>
<keyword evidence="4" id="KW-1003">Cell membrane</keyword>
<comment type="caution">
    <text evidence="10">The sequence shown here is derived from an EMBL/GenBank/DDBJ whole genome shotgun (WGS) entry which is preliminary data.</text>
</comment>
<feature type="transmembrane region" description="Helical" evidence="9">
    <location>
        <begin position="125"/>
        <end position="147"/>
    </location>
</feature>
<evidence type="ECO:0000256" key="5">
    <source>
        <dbReference type="ARBA" id="ARBA00022692"/>
    </source>
</evidence>
<keyword evidence="11" id="KW-1185">Reference proteome</keyword>
<evidence type="ECO:0000256" key="4">
    <source>
        <dbReference type="ARBA" id="ARBA00022475"/>
    </source>
</evidence>
<reference evidence="10 11" key="1">
    <citation type="submission" date="2019-09" db="EMBL/GenBank/DDBJ databases">
        <title>Phylogeny of genus Pseudoclavibacter and closely related genus.</title>
        <authorList>
            <person name="Li Y."/>
        </authorList>
    </citation>
    <scope>NUCLEOTIDE SEQUENCE [LARGE SCALE GENOMIC DNA]</scope>
    <source>
        <strain evidence="10 11">THG-MD12</strain>
    </source>
</reference>
<dbReference type="GO" id="GO:0005886">
    <property type="term" value="C:plasma membrane"/>
    <property type="evidence" value="ECO:0007669"/>
    <property type="project" value="UniProtKB-SubCell"/>
</dbReference>
<feature type="transmembrane region" description="Helical" evidence="9">
    <location>
        <begin position="401"/>
        <end position="420"/>
    </location>
</feature>
<name>A0A7J5B2D5_9MICO</name>
<feature type="transmembrane region" description="Helical" evidence="9">
    <location>
        <begin position="426"/>
        <end position="449"/>
    </location>
</feature>
<feature type="transmembrane region" description="Helical" evidence="9">
    <location>
        <begin position="47"/>
        <end position="67"/>
    </location>
</feature>
<dbReference type="AlphaFoldDB" id="A0A7J5B2D5"/>
<dbReference type="NCBIfam" id="TIGR03173">
    <property type="entry name" value="pbuX"/>
    <property type="match status" value="1"/>
</dbReference>
<dbReference type="InterPro" id="IPR006043">
    <property type="entry name" value="NCS2"/>
</dbReference>
<dbReference type="OrthoDB" id="9805749at2"/>
<dbReference type="GO" id="GO:0042907">
    <property type="term" value="F:xanthine transmembrane transporter activity"/>
    <property type="evidence" value="ECO:0007669"/>
    <property type="project" value="TreeGrafter"/>
</dbReference>
<organism evidence="10 11">
    <name type="scientific">Pseudoclavibacter terrae</name>
    <dbReference type="NCBI Taxonomy" id="1530195"/>
    <lineage>
        <taxon>Bacteria</taxon>
        <taxon>Bacillati</taxon>
        <taxon>Actinomycetota</taxon>
        <taxon>Actinomycetes</taxon>
        <taxon>Micrococcales</taxon>
        <taxon>Microbacteriaceae</taxon>
        <taxon>Pseudoclavibacter</taxon>
    </lineage>
</organism>
<dbReference type="InterPro" id="IPR006042">
    <property type="entry name" value="Xan_ur_permease"/>
</dbReference>
<keyword evidence="6 9" id="KW-1133">Transmembrane helix</keyword>
<dbReference type="RefSeq" id="WP_151423279.1">
    <property type="nucleotide sequence ID" value="NZ_WBJX01000002.1"/>
</dbReference>
<comment type="subcellular location">
    <subcellularLocation>
        <location evidence="1">Cell membrane</location>
        <topology evidence="1">Multi-pass membrane protein</topology>
    </subcellularLocation>
</comment>
<evidence type="ECO:0000256" key="7">
    <source>
        <dbReference type="ARBA" id="ARBA00023136"/>
    </source>
</evidence>
<evidence type="ECO:0000313" key="11">
    <source>
        <dbReference type="Proteomes" id="UP000490386"/>
    </source>
</evidence>
<accession>A0A7J5B2D5</accession>
<sequence length="511" mass="52009">MSPEPNIPAASEAAAATAATKSSAAATRPEDERLSPATTIGYGVQHILAMFGGVIAVPLIVGGAAGLDVGQKALLVACALFVSGAATILQTIGVPYFGSKLPLVQGISFAAVSTMLAIIGNNGEAGLQTVFGAVIVASAIGLIVAPFFARIVRFFPSVVTGSIITVIGLSLMPVAGRWVTGSDPTAEGFASADKIGLALFTFAVVLILSKIRALSRLAVLLGLAIGTVGALLMGQADFDAVGSASVFAFPQPFAFGMPIFEIGAIVSMTIVILVIMVETTADVLAVGEVVGTKVDSRRVGDGLRADMVSSLIAPVFNSFPATAFAQNVGLVALTGIKSRFAVAAGGGLLVILGLSPMAAAVFSVIPSPVLGGAGIVLFGSVAASGVRTLSKVDYTGNNNMIIVASSLAFGLIPVVSPQFWHAFPDWFVTIFDSGISSAAIVAVVLNLFFNVWLPGTPSTPSNLAAAPAMRVQTEELRVLKSGGSLDEHSYEPDTAPVEHGTRARKAGPEES</sequence>
<proteinExistence type="inferred from homology"/>
<evidence type="ECO:0000256" key="6">
    <source>
        <dbReference type="ARBA" id="ARBA00022989"/>
    </source>
</evidence>
<keyword evidence="7 9" id="KW-0472">Membrane</keyword>
<dbReference type="PANTHER" id="PTHR42810">
    <property type="entry name" value="PURINE PERMEASE C1399.01C-RELATED"/>
    <property type="match status" value="1"/>
</dbReference>
<dbReference type="PANTHER" id="PTHR42810:SF4">
    <property type="entry name" value="URIC ACID TRANSPORTER UACT"/>
    <property type="match status" value="1"/>
</dbReference>
<dbReference type="Proteomes" id="UP000490386">
    <property type="component" value="Unassembled WGS sequence"/>
</dbReference>
<comment type="similarity">
    <text evidence="2">Belongs to the nucleobase:cation symporter-2 (NCS2) (TC 2.A.40) family.</text>
</comment>
<feature type="transmembrane region" description="Helical" evidence="9">
    <location>
        <begin position="195"/>
        <end position="211"/>
    </location>
</feature>
<keyword evidence="5 9" id="KW-0812">Transmembrane</keyword>
<feature type="transmembrane region" description="Helical" evidence="9">
    <location>
        <begin position="218"/>
        <end position="235"/>
    </location>
</feature>
<feature type="transmembrane region" description="Helical" evidence="9">
    <location>
        <begin position="154"/>
        <end position="175"/>
    </location>
</feature>
<evidence type="ECO:0000256" key="3">
    <source>
        <dbReference type="ARBA" id="ARBA00022448"/>
    </source>
</evidence>